<evidence type="ECO:0000313" key="2">
    <source>
        <dbReference type="Proteomes" id="UP000658258"/>
    </source>
</evidence>
<dbReference type="EMBL" id="BNAG01000004">
    <property type="protein sequence ID" value="GHE70994.1"/>
    <property type="molecule type" value="Genomic_DNA"/>
</dbReference>
<protein>
    <recommendedName>
        <fullName evidence="3">Sugar-binding protein</fullName>
    </recommendedName>
</protein>
<keyword evidence="2" id="KW-1185">Reference proteome</keyword>
<organism evidence="1 2">
    <name type="scientific">Roseivirga thermotolerans</name>
    <dbReference type="NCBI Taxonomy" id="1758176"/>
    <lineage>
        <taxon>Bacteria</taxon>
        <taxon>Pseudomonadati</taxon>
        <taxon>Bacteroidota</taxon>
        <taxon>Cytophagia</taxon>
        <taxon>Cytophagales</taxon>
        <taxon>Roseivirgaceae</taxon>
        <taxon>Roseivirga</taxon>
    </lineage>
</organism>
<name>A0ABQ3IA23_9BACT</name>
<evidence type="ECO:0008006" key="3">
    <source>
        <dbReference type="Google" id="ProtNLM"/>
    </source>
</evidence>
<dbReference type="RefSeq" id="WP_189630972.1">
    <property type="nucleotide sequence ID" value="NZ_BNAG01000004.1"/>
</dbReference>
<reference evidence="2" key="1">
    <citation type="journal article" date="2019" name="Int. J. Syst. Evol. Microbiol.">
        <title>The Global Catalogue of Microorganisms (GCM) 10K type strain sequencing project: providing services to taxonomists for standard genome sequencing and annotation.</title>
        <authorList>
            <consortium name="The Broad Institute Genomics Platform"/>
            <consortium name="The Broad Institute Genome Sequencing Center for Infectious Disease"/>
            <person name="Wu L."/>
            <person name="Ma J."/>
        </authorList>
    </citation>
    <scope>NUCLEOTIDE SEQUENCE [LARGE SCALE GENOMIC DNA]</scope>
    <source>
        <strain evidence="2">CGMCC 1.15111</strain>
    </source>
</reference>
<sequence>MRLITFLLLTAHCVWAQSPRLLPSFESSHLQEIWIDTQLKGQPQEFSIEEYNYNRDSARLYKSPISRQYFYELGRLRKVVFKKTGSPIKTYLYDTHGRIIEQLRTDSFESIPRITYTYNDEDLTSEEVVYRVTGTVHSKTILRFNDRLQLISKEEYRGTQQLNRYWLYAYNSQNDLVSDEYYDIVSNTGVSANTKPEEPKPNLRTEILYTYDTRGLRTTAKTLKNELLHSVSHTRHFPDSLVNETVFYQASGWPSEKLVEIQHDSARVVIKGYYNTEDTTSYRARFREIYVYNDLVEYESRTLKGTFVDRYATFYEYDHLGNWIKKTTYSNGVVLKVEERRIRY</sequence>
<evidence type="ECO:0000313" key="1">
    <source>
        <dbReference type="EMBL" id="GHE70994.1"/>
    </source>
</evidence>
<proteinExistence type="predicted"/>
<comment type="caution">
    <text evidence="1">The sequence shown here is derived from an EMBL/GenBank/DDBJ whole genome shotgun (WGS) entry which is preliminary data.</text>
</comment>
<accession>A0ABQ3IA23</accession>
<dbReference type="Proteomes" id="UP000658258">
    <property type="component" value="Unassembled WGS sequence"/>
</dbReference>
<gene>
    <name evidence="1" type="ORF">GCM10011340_28580</name>
</gene>